<keyword evidence="6 11" id="KW-0378">Hydrolase</keyword>
<evidence type="ECO:0000313" key="15">
    <source>
        <dbReference type="Proteomes" id="UP001215598"/>
    </source>
</evidence>
<proteinExistence type="inferred from homology"/>
<accession>A0AAD7J9I3</accession>
<evidence type="ECO:0000256" key="1">
    <source>
        <dbReference type="ARBA" id="ARBA00004329"/>
    </source>
</evidence>
<feature type="non-terminal residue" evidence="14">
    <location>
        <position position="111"/>
    </location>
</feature>
<keyword evidence="11" id="KW-0539">Nucleus</keyword>
<sequence>RRKESAPRKEKPIKLAIEGANLVHHETIKTDLPQSVGVAGGRPSSSYYLVGAQGDGLLSLDPHHSRPSVPLRPFLGEPLISGQGHPSFSVMSPSHLDDARDPRAPTLVRAR</sequence>
<evidence type="ECO:0000256" key="12">
    <source>
        <dbReference type="SAM" id="MobiDB-lite"/>
    </source>
</evidence>
<dbReference type="GO" id="GO:0000045">
    <property type="term" value="P:autophagosome assembly"/>
    <property type="evidence" value="ECO:0007669"/>
    <property type="project" value="TreeGrafter"/>
</dbReference>
<comment type="function">
    <text evidence="11">Required for selective autophagic degradation of the nucleus (nucleophagy) as well as for mitophagy which contributes to regulate mitochondrial quantity and quality by eliminating the mitochondria to a basal level to fulfill cellular energy requirements and preventing excess ROS production.</text>
</comment>
<feature type="domain" description="Peptidase C54 catalytic" evidence="13">
    <location>
        <begin position="12"/>
        <end position="70"/>
    </location>
</feature>
<dbReference type="InterPro" id="IPR005078">
    <property type="entry name" value="Peptidase_C54"/>
</dbReference>
<name>A0AAD7J9I3_9AGAR</name>
<dbReference type="PANTHER" id="PTHR22624">
    <property type="entry name" value="CYSTEINE PROTEASE ATG4"/>
    <property type="match status" value="1"/>
</dbReference>
<dbReference type="EC" id="3.4.22.-" evidence="11"/>
<evidence type="ECO:0000256" key="4">
    <source>
        <dbReference type="ARBA" id="ARBA00022490"/>
    </source>
</evidence>
<organism evidence="14 15">
    <name type="scientific">Mycena metata</name>
    <dbReference type="NCBI Taxonomy" id="1033252"/>
    <lineage>
        <taxon>Eukaryota</taxon>
        <taxon>Fungi</taxon>
        <taxon>Dikarya</taxon>
        <taxon>Basidiomycota</taxon>
        <taxon>Agaricomycotina</taxon>
        <taxon>Agaricomycetes</taxon>
        <taxon>Agaricomycetidae</taxon>
        <taxon>Agaricales</taxon>
        <taxon>Marasmiineae</taxon>
        <taxon>Mycenaceae</taxon>
        <taxon>Mycena</taxon>
    </lineage>
</organism>
<dbReference type="GO" id="GO:0019786">
    <property type="term" value="F:protein-phosphatidylethanolamide deconjugating activity"/>
    <property type="evidence" value="ECO:0007669"/>
    <property type="project" value="InterPro"/>
</dbReference>
<evidence type="ECO:0000256" key="5">
    <source>
        <dbReference type="ARBA" id="ARBA00022670"/>
    </source>
</evidence>
<evidence type="ECO:0000259" key="13">
    <source>
        <dbReference type="Pfam" id="PF03416"/>
    </source>
</evidence>
<evidence type="ECO:0000256" key="10">
    <source>
        <dbReference type="ARBA" id="ARBA00029362"/>
    </source>
</evidence>
<keyword evidence="5 11" id="KW-0645">Protease</keyword>
<dbReference type="EMBL" id="JARKIB010000043">
    <property type="protein sequence ID" value="KAJ7757974.1"/>
    <property type="molecule type" value="Genomic_DNA"/>
</dbReference>
<dbReference type="GO" id="GO:0035973">
    <property type="term" value="P:aggrephagy"/>
    <property type="evidence" value="ECO:0007669"/>
    <property type="project" value="TreeGrafter"/>
</dbReference>
<keyword evidence="15" id="KW-1185">Reference proteome</keyword>
<keyword evidence="9" id="KW-0072">Autophagy</keyword>
<evidence type="ECO:0000256" key="7">
    <source>
        <dbReference type="ARBA" id="ARBA00022807"/>
    </source>
</evidence>
<feature type="non-terminal residue" evidence="14">
    <location>
        <position position="1"/>
    </location>
</feature>
<comment type="caution">
    <text evidence="14">The sequence shown here is derived from an EMBL/GenBank/DDBJ whole genome shotgun (WGS) entry which is preliminary data.</text>
</comment>
<keyword evidence="3" id="KW-0813">Transport</keyword>
<dbReference type="SUPFAM" id="SSF54001">
    <property type="entry name" value="Cysteine proteinases"/>
    <property type="match status" value="1"/>
</dbReference>
<dbReference type="Pfam" id="PF03416">
    <property type="entry name" value="Peptidase_C54"/>
    <property type="match status" value="1"/>
</dbReference>
<evidence type="ECO:0000256" key="6">
    <source>
        <dbReference type="ARBA" id="ARBA00022801"/>
    </source>
</evidence>
<keyword evidence="4 11" id="KW-0963">Cytoplasm</keyword>
<evidence type="ECO:0000256" key="2">
    <source>
        <dbReference type="ARBA" id="ARBA00010958"/>
    </source>
</evidence>
<dbReference type="AlphaFoldDB" id="A0AAD7J9I3"/>
<gene>
    <name evidence="14" type="ORF">B0H16DRAFT_657568</name>
</gene>
<dbReference type="Proteomes" id="UP001215598">
    <property type="component" value="Unassembled WGS sequence"/>
</dbReference>
<protein>
    <recommendedName>
        <fullName evidence="11">Cysteine protease</fullName>
        <ecNumber evidence="11">3.4.22.-</ecNumber>
    </recommendedName>
</protein>
<dbReference type="GO" id="GO:0015031">
    <property type="term" value="P:protein transport"/>
    <property type="evidence" value="ECO:0007669"/>
    <property type="project" value="UniProtKB-KW"/>
</dbReference>
<reference evidence="14" key="1">
    <citation type="submission" date="2023-03" db="EMBL/GenBank/DDBJ databases">
        <title>Massive genome expansion in bonnet fungi (Mycena s.s.) driven by repeated elements and novel gene families across ecological guilds.</title>
        <authorList>
            <consortium name="Lawrence Berkeley National Laboratory"/>
            <person name="Harder C.B."/>
            <person name="Miyauchi S."/>
            <person name="Viragh M."/>
            <person name="Kuo A."/>
            <person name="Thoen E."/>
            <person name="Andreopoulos B."/>
            <person name="Lu D."/>
            <person name="Skrede I."/>
            <person name="Drula E."/>
            <person name="Henrissat B."/>
            <person name="Morin E."/>
            <person name="Kohler A."/>
            <person name="Barry K."/>
            <person name="LaButti K."/>
            <person name="Morin E."/>
            <person name="Salamov A."/>
            <person name="Lipzen A."/>
            <person name="Mereny Z."/>
            <person name="Hegedus B."/>
            <person name="Baldrian P."/>
            <person name="Stursova M."/>
            <person name="Weitz H."/>
            <person name="Taylor A."/>
            <person name="Grigoriev I.V."/>
            <person name="Nagy L.G."/>
            <person name="Martin F."/>
            <person name="Kauserud H."/>
        </authorList>
    </citation>
    <scope>NUCLEOTIDE SEQUENCE</scope>
    <source>
        <strain evidence="14">CBHHK182m</strain>
    </source>
</reference>
<keyword evidence="8" id="KW-0653">Protein transport</keyword>
<comment type="subcellular location">
    <subcellularLocation>
        <location evidence="11">Nucleus</location>
    </subcellularLocation>
    <subcellularLocation>
        <location evidence="11">Cytoplasm</location>
    </subcellularLocation>
    <subcellularLocation>
        <location evidence="1">Preautophagosomal structure</location>
    </subcellularLocation>
</comment>
<evidence type="ECO:0000313" key="14">
    <source>
        <dbReference type="EMBL" id="KAJ7757974.1"/>
    </source>
</evidence>
<evidence type="ECO:0000256" key="11">
    <source>
        <dbReference type="RuleBase" id="RU363115"/>
    </source>
</evidence>
<comment type="catalytic activity">
    <reaction evidence="10">
        <text>[protein]-C-terminal L-amino acid-glycyl-phosphatidylethanolamide + H2O = [protein]-C-terminal L-amino acid-glycine + a 1,2-diacyl-sn-glycero-3-phosphoethanolamine</text>
        <dbReference type="Rhea" id="RHEA:67548"/>
        <dbReference type="Rhea" id="RHEA-COMP:17323"/>
        <dbReference type="Rhea" id="RHEA-COMP:17324"/>
        <dbReference type="ChEBI" id="CHEBI:15377"/>
        <dbReference type="ChEBI" id="CHEBI:64612"/>
        <dbReference type="ChEBI" id="CHEBI:172940"/>
        <dbReference type="ChEBI" id="CHEBI:172941"/>
    </reaction>
    <physiologicalReaction direction="left-to-right" evidence="10">
        <dbReference type="Rhea" id="RHEA:67549"/>
    </physiologicalReaction>
</comment>
<dbReference type="GO" id="GO:0000423">
    <property type="term" value="P:mitophagy"/>
    <property type="evidence" value="ECO:0007669"/>
    <property type="project" value="TreeGrafter"/>
</dbReference>
<keyword evidence="7" id="KW-0788">Thiol protease</keyword>
<dbReference type="InterPro" id="IPR046792">
    <property type="entry name" value="Peptidase_C54_cat"/>
</dbReference>
<dbReference type="GO" id="GO:0004197">
    <property type="term" value="F:cysteine-type endopeptidase activity"/>
    <property type="evidence" value="ECO:0007669"/>
    <property type="project" value="TreeGrafter"/>
</dbReference>
<evidence type="ECO:0000256" key="3">
    <source>
        <dbReference type="ARBA" id="ARBA00022448"/>
    </source>
</evidence>
<evidence type="ECO:0000256" key="9">
    <source>
        <dbReference type="ARBA" id="ARBA00023006"/>
    </source>
</evidence>
<dbReference type="GO" id="GO:0005634">
    <property type="term" value="C:nucleus"/>
    <property type="evidence" value="ECO:0007669"/>
    <property type="project" value="UniProtKB-SubCell"/>
</dbReference>
<comment type="similarity">
    <text evidence="2 11">Belongs to the peptidase C54 family.</text>
</comment>
<dbReference type="GO" id="GO:0016485">
    <property type="term" value="P:protein processing"/>
    <property type="evidence" value="ECO:0007669"/>
    <property type="project" value="TreeGrafter"/>
</dbReference>
<evidence type="ECO:0000256" key="8">
    <source>
        <dbReference type="ARBA" id="ARBA00022927"/>
    </source>
</evidence>
<dbReference type="GO" id="GO:0034727">
    <property type="term" value="P:piecemeal microautophagy of the nucleus"/>
    <property type="evidence" value="ECO:0007669"/>
    <property type="project" value="TreeGrafter"/>
</dbReference>
<dbReference type="GO" id="GO:0000407">
    <property type="term" value="C:phagophore assembly site"/>
    <property type="evidence" value="ECO:0007669"/>
    <property type="project" value="UniProtKB-SubCell"/>
</dbReference>
<dbReference type="PANTHER" id="PTHR22624:SF49">
    <property type="entry name" value="CYSTEINE PROTEASE"/>
    <property type="match status" value="1"/>
</dbReference>
<feature type="region of interest" description="Disordered" evidence="12">
    <location>
        <begin position="59"/>
        <end position="111"/>
    </location>
</feature>
<dbReference type="InterPro" id="IPR038765">
    <property type="entry name" value="Papain-like_cys_pep_sf"/>
</dbReference>